<protein>
    <submittedName>
        <fullName evidence="2">ABC transporter permease subunit</fullName>
    </submittedName>
</protein>
<gene>
    <name evidence="2" type="ORF">ABC977_05160</name>
</gene>
<evidence type="ECO:0000256" key="1">
    <source>
        <dbReference type="SAM" id="Phobius"/>
    </source>
</evidence>
<keyword evidence="1" id="KW-1133">Transmembrane helix</keyword>
<keyword evidence="1" id="KW-0812">Transmembrane</keyword>
<feature type="transmembrane region" description="Helical" evidence="1">
    <location>
        <begin position="229"/>
        <end position="256"/>
    </location>
</feature>
<dbReference type="Pfam" id="PF12679">
    <property type="entry name" value="ABC2_membrane_2"/>
    <property type="match status" value="1"/>
</dbReference>
<dbReference type="Proteomes" id="UP001564408">
    <property type="component" value="Unassembled WGS sequence"/>
</dbReference>
<reference evidence="2 3" key="1">
    <citation type="submission" date="2024-05" db="EMBL/GenBank/DDBJ databases">
        <title>Genome Sequence and Characterization of the New Strain Purple Sulfur Bacterium of Genus Thioalkalicoccus.</title>
        <authorList>
            <person name="Bryantseva I.A."/>
            <person name="Kyndt J.A."/>
            <person name="Imhoff J.F."/>
        </authorList>
    </citation>
    <scope>NUCLEOTIDE SEQUENCE [LARGE SCALE GENOMIC DNA]</scope>
    <source>
        <strain evidence="2 3">Um2</strain>
    </source>
</reference>
<evidence type="ECO:0000313" key="2">
    <source>
        <dbReference type="EMBL" id="MEY6431796.1"/>
    </source>
</evidence>
<feature type="transmembrane region" description="Helical" evidence="1">
    <location>
        <begin position="80"/>
        <end position="99"/>
    </location>
</feature>
<comment type="caution">
    <text evidence="2">The sequence shown here is derived from an EMBL/GenBank/DDBJ whole genome shotgun (WGS) entry which is preliminary data.</text>
</comment>
<feature type="transmembrane region" description="Helical" evidence="1">
    <location>
        <begin position="190"/>
        <end position="209"/>
    </location>
</feature>
<keyword evidence="3" id="KW-1185">Reference proteome</keyword>
<sequence>MMTEPGPRFEAAGAIARVGFGPLGAIAWRDLRAALQGPALWILLGLHQFILGWVLLQVLERFTGIEATARVTGLSLELSLNLFSVAALLALFTAPLLAMRSLSGERRDGTYALLASAPVPLVTILLGKYLALSAMMSLQLLPPLILIGLVAMVAELDAGLLAAGMLGLWLTLLSFAAIGLFASSLSHQPVATAVAGYGVLLTLSVIGRARGIEPGEVSLFEWLSWNEHLFWFLSGVVRVSDLVYFVLLSAFFLALAHRRLANMRLA</sequence>
<proteinExistence type="predicted"/>
<dbReference type="EMBL" id="JBDKXB010000004">
    <property type="protein sequence ID" value="MEY6431796.1"/>
    <property type="molecule type" value="Genomic_DNA"/>
</dbReference>
<feature type="transmembrane region" description="Helical" evidence="1">
    <location>
        <begin position="111"/>
        <end position="131"/>
    </location>
</feature>
<feature type="transmembrane region" description="Helical" evidence="1">
    <location>
        <begin position="160"/>
        <end position="183"/>
    </location>
</feature>
<dbReference type="RefSeq" id="WP_369666178.1">
    <property type="nucleotide sequence ID" value="NZ_JBDKXB010000004.1"/>
</dbReference>
<feature type="transmembrane region" description="Helical" evidence="1">
    <location>
        <begin position="39"/>
        <end position="59"/>
    </location>
</feature>
<evidence type="ECO:0000313" key="3">
    <source>
        <dbReference type="Proteomes" id="UP001564408"/>
    </source>
</evidence>
<accession>A0ABV4BBE6</accession>
<name>A0ABV4BBE6_9GAMM</name>
<organism evidence="2 3">
    <name type="scientific">Thioalkalicoccus limnaeus</name>
    <dbReference type="NCBI Taxonomy" id="120681"/>
    <lineage>
        <taxon>Bacteria</taxon>
        <taxon>Pseudomonadati</taxon>
        <taxon>Pseudomonadota</taxon>
        <taxon>Gammaproteobacteria</taxon>
        <taxon>Chromatiales</taxon>
        <taxon>Chromatiaceae</taxon>
        <taxon>Thioalkalicoccus</taxon>
    </lineage>
</organism>
<keyword evidence="1" id="KW-0472">Membrane</keyword>
<feature type="transmembrane region" description="Helical" evidence="1">
    <location>
        <begin position="138"/>
        <end position="154"/>
    </location>
</feature>